<dbReference type="KEGG" id="pin:Ping_1932"/>
<sequence length="178" mass="20791">MLRFEHCNVKTCAHELLALGNDNMKMWYMFDWLTKHDELRYGIQAEIIKLYADDQLVGYGLLENYEASPDKIVHHQSITYQDLGVIHFVTVHKHRNKGYATLLANALYKDIIEPMLARHRDVHAYVVATGRAVPLMERTDIPSINLLKQFYSEVSFQVKVVDYLRTQQESLKRLDLVI</sequence>
<dbReference type="Gene3D" id="3.40.630.30">
    <property type="match status" value="1"/>
</dbReference>
<accession>A1SW38</accession>
<evidence type="ECO:0000313" key="1">
    <source>
        <dbReference type="EMBL" id="ABM03703.1"/>
    </source>
</evidence>
<dbReference type="eggNOG" id="ENOG5033RKM">
    <property type="taxonomic scope" value="Bacteria"/>
</dbReference>
<dbReference type="SUPFAM" id="SSF55729">
    <property type="entry name" value="Acyl-CoA N-acyltransferases (Nat)"/>
    <property type="match status" value="1"/>
</dbReference>
<proteinExistence type="predicted"/>
<dbReference type="InterPro" id="IPR016181">
    <property type="entry name" value="Acyl_CoA_acyltransferase"/>
</dbReference>
<keyword evidence="2" id="KW-1185">Reference proteome</keyword>
<evidence type="ECO:0000313" key="2">
    <source>
        <dbReference type="Proteomes" id="UP000000639"/>
    </source>
</evidence>
<protein>
    <submittedName>
        <fullName evidence="1">Uncharacterized protein</fullName>
    </submittedName>
</protein>
<dbReference type="HOGENOM" id="CLU_1553726_0_0_6"/>
<gene>
    <name evidence="1" type="ordered locus">Ping_1932</name>
</gene>
<reference evidence="1 2" key="1">
    <citation type="submission" date="2007-01" db="EMBL/GenBank/DDBJ databases">
        <title>Complete sequence of Psychromonas ingrahamii 37.</title>
        <authorList>
            <consortium name="US DOE Joint Genome Institute"/>
            <person name="Copeland A."/>
            <person name="Lucas S."/>
            <person name="Lapidus A."/>
            <person name="Barry K."/>
            <person name="Detter J.C."/>
            <person name="Glavina del Rio T."/>
            <person name="Hammon N."/>
            <person name="Israni S."/>
            <person name="Dalin E."/>
            <person name="Tice H."/>
            <person name="Pitluck S."/>
            <person name="Thompson L.S."/>
            <person name="Brettin T."/>
            <person name="Bruce D."/>
            <person name="Han C."/>
            <person name="Tapia R."/>
            <person name="Schmutz J."/>
            <person name="Larimer F."/>
            <person name="Land M."/>
            <person name="Hauser L."/>
            <person name="Kyrpides N."/>
            <person name="Ivanova N."/>
            <person name="Staley J."/>
            <person name="Richardson P."/>
        </authorList>
    </citation>
    <scope>NUCLEOTIDE SEQUENCE [LARGE SCALE GENOMIC DNA]</scope>
    <source>
        <strain evidence="1 2">37</strain>
    </source>
</reference>
<dbReference type="AlphaFoldDB" id="A1SW38"/>
<name>A1SW38_PSYIN</name>
<dbReference type="Proteomes" id="UP000000639">
    <property type="component" value="Chromosome"/>
</dbReference>
<organism evidence="1 2">
    <name type="scientific">Psychromonas ingrahamii (strain DSM 17664 / CCUG 51855 / 37)</name>
    <dbReference type="NCBI Taxonomy" id="357804"/>
    <lineage>
        <taxon>Bacteria</taxon>
        <taxon>Pseudomonadati</taxon>
        <taxon>Pseudomonadota</taxon>
        <taxon>Gammaproteobacteria</taxon>
        <taxon>Alteromonadales</taxon>
        <taxon>Psychromonadaceae</taxon>
        <taxon>Psychromonas</taxon>
    </lineage>
</organism>
<dbReference type="EMBL" id="CP000510">
    <property type="protein sequence ID" value="ABM03703.1"/>
    <property type="molecule type" value="Genomic_DNA"/>
</dbReference>
<dbReference type="RefSeq" id="WP_011770263.1">
    <property type="nucleotide sequence ID" value="NC_008709.1"/>
</dbReference>
<dbReference type="OrthoDB" id="6213721at2"/>